<organism evidence="5 6">
    <name type="scientific">Apatococcus fuscideae</name>
    <dbReference type="NCBI Taxonomy" id="2026836"/>
    <lineage>
        <taxon>Eukaryota</taxon>
        <taxon>Viridiplantae</taxon>
        <taxon>Chlorophyta</taxon>
        <taxon>core chlorophytes</taxon>
        <taxon>Trebouxiophyceae</taxon>
        <taxon>Chlorellales</taxon>
        <taxon>Chlorellaceae</taxon>
        <taxon>Apatococcus</taxon>
    </lineage>
</organism>
<comment type="subcellular location">
    <subcellularLocation>
        <location evidence="1">Nucleus</location>
    </subcellularLocation>
</comment>
<dbReference type="AlphaFoldDB" id="A0AAW1SZR2"/>
<evidence type="ECO:0000256" key="1">
    <source>
        <dbReference type="ARBA" id="ARBA00004123"/>
    </source>
</evidence>
<feature type="compositionally biased region" description="Basic residues" evidence="3">
    <location>
        <begin position="292"/>
        <end position="303"/>
    </location>
</feature>
<reference evidence="5 6" key="1">
    <citation type="journal article" date="2024" name="Nat. Commun.">
        <title>Phylogenomics reveals the evolutionary origins of lichenization in chlorophyte algae.</title>
        <authorList>
            <person name="Puginier C."/>
            <person name="Libourel C."/>
            <person name="Otte J."/>
            <person name="Skaloud P."/>
            <person name="Haon M."/>
            <person name="Grisel S."/>
            <person name="Petersen M."/>
            <person name="Berrin J.G."/>
            <person name="Delaux P.M."/>
            <person name="Dal Grande F."/>
            <person name="Keller J."/>
        </authorList>
    </citation>
    <scope>NUCLEOTIDE SEQUENCE [LARGE SCALE GENOMIC DNA]</scope>
    <source>
        <strain evidence="5 6">SAG 2523</strain>
    </source>
</reference>
<dbReference type="InterPro" id="IPR003888">
    <property type="entry name" value="FYrich_N"/>
</dbReference>
<dbReference type="Gene3D" id="3.30.160.360">
    <property type="match status" value="1"/>
</dbReference>
<feature type="region of interest" description="Disordered" evidence="3">
    <location>
        <begin position="565"/>
        <end position="584"/>
    </location>
</feature>
<evidence type="ECO:0000313" key="5">
    <source>
        <dbReference type="EMBL" id="KAK9861887.1"/>
    </source>
</evidence>
<dbReference type="GO" id="GO:0140993">
    <property type="term" value="F:histone modifying activity"/>
    <property type="evidence" value="ECO:0007669"/>
    <property type="project" value="UniProtKB-ARBA"/>
</dbReference>
<feature type="compositionally biased region" description="Basic residues" evidence="3">
    <location>
        <begin position="262"/>
        <end position="272"/>
    </location>
</feature>
<evidence type="ECO:0000259" key="4">
    <source>
        <dbReference type="SMART" id="SM00504"/>
    </source>
</evidence>
<sequence length="707" mass="77475">MSSPQKAGLASLFAKGVAQIETHRSDNLFEDLEKRSLTSNEERIIAERVALQRSLLKQFEERDKKRKVKELQEICPDLKQSEAEYALSQHQDREEDTAHALVSSAAFYRKVKQHRGLDHAHVQQQGCDKQPAPTSRRRSSSLSRNFPPARTASQQLTMRTAGVFIGAFRGRRFDQALGRYTTEQVPLPAGAESVGGMQAPLEELQLNSSPPEFAMTAQQLLTVTNKPRGTRKRRSLAQSADQPAEAGPVQDVPAQLPVAVPKKPRGLRRRVLKGSASPSADVQAEEEAAQRRSSRSAAGKRSRPIFEEELASPSKRKRPASKGKSKVRGSPKASQPKQRLKNSKPPSGVPPASRISQGLTAPTAAASAAAPLHKPHFGRVKKSSCKQVELVSVGALRTEDGWFNKGYIFPEGLHTRTPFRSSVELDQLCVHDCHILGRGGKYWPQPTFRIIAQDLASKPVDGKSATGAWNAILTRINDSINRRRRAGEDLPPPPKTALAGPEYFGLIHPHLVEQIEQLDADCQCATYWEGKQDRLAYGQVHGTRPEPKAPGPPSMAHPCMATVAAGSTGVPGRRGRPPKCGREDEDDVIYAADGAEDEDEDAGASGANRWSGVNRAERYRRRHGDESDAGEVDADNPLPGVLDPITLEPIVRPAMSPHGHIMGLATWVAVIAEQGKCPFTQQPLRREQIILITHGNVKRHREAMILP</sequence>
<accession>A0AAW1SZR2</accession>
<dbReference type="Pfam" id="PF05965">
    <property type="entry name" value="FYRC"/>
    <property type="match status" value="1"/>
</dbReference>
<dbReference type="Proteomes" id="UP001485043">
    <property type="component" value="Unassembled WGS sequence"/>
</dbReference>
<dbReference type="GO" id="GO:0004842">
    <property type="term" value="F:ubiquitin-protein transferase activity"/>
    <property type="evidence" value="ECO:0007669"/>
    <property type="project" value="InterPro"/>
</dbReference>
<dbReference type="SMART" id="SM00504">
    <property type="entry name" value="Ubox"/>
    <property type="match status" value="1"/>
</dbReference>
<dbReference type="InterPro" id="IPR013083">
    <property type="entry name" value="Znf_RING/FYVE/PHD"/>
</dbReference>
<dbReference type="InterPro" id="IPR003613">
    <property type="entry name" value="Ubox_domain"/>
</dbReference>
<dbReference type="PROSITE" id="PS51542">
    <property type="entry name" value="FYRN"/>
    <property type="match status" value="1"/>
</dbReference>
<feature type="region of interest" description="Disordered" evidence="3">
    <location>
        <begin position="222"/>
        <end position="367"/>
    </location>
</feature>
<keyword evidence="2" id="KW-0539">Nucleus</keyword>
<dbReference type="GO" id="GO:0016567">
    <property type="term" value="P:protein ubiquitination"/>
    <property type="evidence" value="ECO:0007669"/>
    <property type="project" value="InterPro"/>
</dbReference>
<dbReference type="SUPFAM" id="SSF57850">
    <property type="entry name" value="RING/U-box"/>
    <property type="match status" value="1"/>
</dbReference>
<dbReference type="EMBL" id="JALJOV010000685">
    <property type="protein sequence ID" value="KAK9861887.1"/>
    <property type="molecule type" value="Genomic_DNA"/>
</dbReference>
<dbReference type="Gene3D" id="3.30.40.10">
    <property type="entry name" value="Zinc/RING finger domain, C3HC4 (zinc finger)"/>
    <property type="match status" value="1"/>
</dbReference>
<keyword evidence="6" id="KW-1185">Reference proteome</keyword>
<dbReference type="InterPro" id="IPR003889">
    <property type="entry name" value="FYrich_C"/>
</dbReference>
<evidence type="ECO:0000313" key="6">
    <source>
        <dbReference type="Proteomes" id="UP001485043"/>
    </source>
</evidence>
<feature type="domain" description="U-box" evidence="4">
    <location>
        <begin position="640"/>
        <end position="705"/>
    </location>
</feature>
<dbReference type="GO" id="GO:0005634">
    <property type="term" value="C:nucleus"/>
    <property type="evidence" value="ECO:0007669"/>
    <property type="project" value="UniProtKB-SubCell"/>
</dbReference>
<name>A0AAW1SZR2_9CHLO</name>
<comment type="caution">
    <text evidence="5">The sequence shown here is derived from an EMBL/GenBank/DDBJ whole genome shotgun (WGS) entry which is preliminary data.</text>
</comment>
<gene>
    <name evidence="5" type="ORF">WJX84_001297</name>
</gene>
<feature type="compositionally biased region" description="Basic residues" evidence="3">
    <location>
        <begin position="314"/>
        <end position="329"/>
    </location>
</feature>
<dbReference type="SMART" id="SM00542">
    <property type="entry name" value="FYRC"/>
    <property type="match status" value="1"/>
</dbReference>
<evidence type="ECO:0000256" key="2">
    <source>
        <dbReference type="ARBA" id="ARBA00023242"/>
    </source>
</evidence>
<protein>
    <recommendedName>
        <fullName evidence="4">U-box domain-containing protein</fullName>
    </recommendedName>
</protein>
<dbReference type="PROSITE" id="PS51543">
    <property type="entry name" value="FYRC"/>
    <property type="match status" value="1"/>
</dbReference>
<proteinExistence type="predicted"/>
<feature type="region of interest" description="Disordered" evidence="3">
    <location>
        <begin position="118"/>
        <end position="155"/>
    </location>
</feature>
<evidence type="ECO:0000256" key="3">
    <source>
        <dbReference type="SAM" id="MobiDB-lite"/>
    </source>
</evidence>